<evidence type="ECO:0000313" key="3">
    <source>
        <dbReference type="Proteomes" id="UP000014760"/>
    </source>
</evidence>
<dbReference type="AlphaFoldDB" id="R7T639"/>
<evidence type="ECO:0000313" key="2">
    <source>
        <dbReference type="EnsemblMetazoa" id="CapteP190649"/>
    </source>
</evidence>
<dbReference type="HOGENOM" id="CLU_1850115_0_0_1"/>
<feature type="non-terminal residue" evidence="1">
    <location>
        <position position="1"/>
    </location>
</feature>
<dbReference type="SUPFAM" id="SSF56219">
    <property type="entry name" value="DNase I-like"/>
    <property type="match status" value="1"/>
</dbReference>
<reference evidence="2" key="3">
    <citation type="submission" date="2015-06" db="UniProtKB">
        <authorList>
            <consortium name="EnsemblMetazoa"/>
        </authorList>
    </citation>
    <scope>IDENTIFICATION</scope>
</reference>
<dbReference type="Proteomes" id="UP000014760">
    <property type="component" value="Unassembled WGS sequence"/>
</dbReference>
<gene>
    <name evidence="1" type="ORF">CAPTEDRAFT_190649</name>
</gene>
<accession>R7T639</accession>
<proteinExistence type="predicted"/>
<protein>
    <submittedName>
        <fullName evidence="1 2">Uncharacterized protein</fullName>
    </submittedName>
</protein>
<name>R7T639_CAPTE</name>
<dbReference type="OrthoDB" id="6279178at2759"/>
<dbReference type="EnsemblMetazoa" id="CapteT190649">
    <property type="protein sequence ID" value="CapteP190649"/>
    <property type="gene ID" value="CapteG190649"/>
</dbReference>
<keyword evidence="3" id="KW-1185">Reference proteome</keyword>
<organism evidence="1">
    <name type="scientific">Capitella teleta</name>
    <name type="common">Polychaete worm</name>
    <dbReference type="NCBI Taxonomy" id="283909"/>
    <lineage>
        <taxon>Eukaryota</taxon>
        <taxon>Metazoa</taxon>
        <taxon>Spiralia</taxon>
        <taxon>Lophotrochozoa</taxon>
        <taxon>Annelida</taxon>
        <taxon>Polychaeta</taxon>
        <taxon>Sedentaria</taxon>
        <taxon>Scolecida</taxon>
        <taxon>Capitellidae</taxon>
        <taxon>Capitella</taxon>
    </lineage>
</organism>
<sequence>LSLTGQISRQTYNILPKAMRYEIAPAELHLDGYQVFKKGINEAGNHGLVIYAANHMDSTELITDLRAKEILWLRIRLLKGESLTLGCFYRNHNSIPENNVEINNAIRTIAQNASNKILIFGDFNYPSISWQTENTQNHA</sequence>
<reference evidence="1 3" key="2">
    <citation type="journal article" date="2013" name="Nature">
        <title>Insights into bilaterian evolution from three spiralian genomes.</title>
        <authorList>
            <person name="Simakov O."/>
            <person name="Marletaz F."/>
            <person name="Cho S.J."/>
            <person name="Edsinger-Gonzales E."/>
            <person name="Havlak P."/>
            <person name="Hellsten U."/>
            <person name="Kuo D.H."/>
            <person name="Larsson T."/>
            <person name="Lv J."/>
            <person name="Arendt D."/>
            <person name="Savage R."/>
            <person name="Osoegawa K."/>
            <person name="de Jong P."/>
            <person name="Grimwood J."/>
            <person name="Chapman J.A."/>
            <person name="Shapiro H."/>
            <person name="Aerts A."/>
            <person name="Otillar R.P."/>
            <person name="Terry A.Y."/>
            <person name="Boore J.L."/>
            <person name="Grigoriev I.V."/>
            <person name="Lindberg D.R."/>
            <person name="Seaver E.C."/>
            <person name="Weisblat D.A."/>
            <person name="Putnam N.H."/>
            <person name="Rokhsar D.S."/>
        </authorList>
    </citation>
    <scope>NUCLEOTIDE SEQUENCE</scope>
    <source>
        <strain evidence="1 3">I ESC-2004</strain>
    </source>
</reference>
<dbReference type="EMBL" id="AMQN01003353">
    <property type="status" value="NOT_ANNOTATED_CDS"/>
    <property type="molecule type" value="Genomic_DNA"/>
</dbReference>
<evidence type="ECO:0000313" key="1">
    <source>
        <dbReference type="EMBL" id="ELT88835.1"/>
    </source>
</evidence>
<dbReference type="Gene3D" id="3.60.10.10">
    <property type="entry name" value="Endonuclease/exonuclease/phosphatase"/>
    <property type="match status" value="1"/>
</dbReference>
<dbReference type="EMBL" id="KB311659">
    <property type="protein sequence ID" value="ELT88835.1"/>
    <property type="molecule type" value="Genomic_DNA"/>
</dbReference>
<dbReference type="STRING" id="283909.R7T639"/>
<reference evidence="3" key="1">
    <citation type="submission" date="2012-12" db="EMBL/GenBank/DDBJ databases">
        <authorList>
            <person name="Hellsten U."/>
            <person name="Grimwood J."/>
            <person name="Chapman J.A."/>
            <person name="Shapiro H."/>
            <person name="Aerts A."/>
            <person name="Otillar R.P."/>
            <person name="Terry A.Y."/>
            <person name="Boore J.L."/>
            <person name="Simakov O."/>
            <person name="Marletaz F."/>
            <person name="Cho S.-J."/>
            <person name="Edsinger-Gonzales E."/>
            <person name="Havlak P."/>
            <person name="Kuo D.-H."/>
            <person name="Larsson T."/>
            <person name="Lv J."/>
            <person name="Arendt D."/>
            <person name="Savage R."/>
            <person name="Osoegawa K."/>
            <person name="de Jong P."/>
            <person name="Lindberg D.R."/>
            <person name="Seaver E.C."/>
            <person name="Weisblat D.A."/>
            <person name="Putnam N.H."/>
            <person name="Grigoriev I.V."/>
            <person name="Rokhsar D.S."/>
        </authorList>
    </citation>
    <scope>NUCLEOTIDE SEQUENCE</scope>
    <source>
        <strain evidence="3">I ESC-2004</strain>
    </source>
</reference>
<dbReference type="InterPro" id="IPR036691">
    <property type="entry name" value="Endo/exonu/phosph_ase_sf"/>
</dbReference>